<keyword evidence="2" id="KW-0812">Transmembrane</keyword>
<accession>A0A4S4LHG8</accession>
<feature type="compositionally biased region" description="Basic and acidic residues" evidence="1">
    <location>
        <begin position="359"/>
        <end position="375"/>
    </location>
</feature>
<proteinExistence type="predicted"/>
<comment type="caution">
    <text evidence="3">The sequence shown here is derived from an EMBL/GenBank/DDBJ whole genome shotgun (WGS) entry which is preliminary data.</text>
</comment>
<feature type="compositionally biased region" description="Low complexity" evidence="1">
    <location>
        <begin position="190"/>
        <end position="199"/>
    </location>
</feature>
<evidence type="ECO:0000313" key="4">
    <source>
        <dbReference type="Proteomes" id="UP000310158"/>
    </source>
</evidence>
<organism evidence="3 4">
    <name type="scientific">Bondarzewia mesenterica</name>
    <dbReference type="NCBI Taxonomy" id="1095465"/>
    <lineage>
        <taxon>Eukaryota</taxon>
        <taxon>Fungi</taxon>
        <taxon>Dikarya</taxon>
        <taxon>Basidiomycota</taxon>
        <taxon>Agaricomycotina</taxon>
        <taxon>Agaricomycetes</taxon>
        <taxon>Russulales</taxon>
        <taxon>Bondarzewiaceae</taxon>
        <taxon>Bondarzewia</taxon>
    </lineage>
</organism>
<evidence type="ECO:0000256" key="1">
    <source>
        <dbReference type="SAM" id="MobiDB-lite"/>
    </source>
</evidence>
<dbReference type="OrthoDB" id="10680772at2759"/>
<reference evidence="3 4" key="1">
    <citation type="submission" date="2019-02" db="EMBL/GenBank/DDBJ databases">
        <title>Genome sequencing of the rare red list fungi Bondarzewia mesenterica.</title>
        <authorList>
            <person name="Buettner E."/>
            <person name="Kellner H."/>
        </authorList>
    </citation>
    <scope>NUCLEOTIDE SEQUENCE [LARGE SCALE GENOMIC DNA]</scope>
    <source>
        <strain evidence="3 4">DSM 108281</strain>
    </source>
</reference>
<evidence type="ECO:0000313" key="3">
    <source>
        <dbReference type="EMBL" id="THH11339.1"/>
    </source>
</evidence>
<evidence type="ECO:0000256" key="2">
    <source>
        <dbReference type="SAM" id="Phobius"/>
    </source>
</evidence>
<feature type="region of interest" description="Disordered" evidence="1">
    <location>
        <begin position="161"/>
        <end position="199"/>
    </location>
</feature>
<dbReference type="AlphaFoldDB" id="A0A4S4LHG8"/>
<dbReference type="Proteomes" id="UP000310158">
    <property type="component" value="Unassembled WGS sequence"/>
</dbReference>
<protein>
    <submittedName>
        <fullName evidence="3">Uncharacterized protein</fullName>
    </submittedName>
</protein>
<name>A0A4S4LHG8_9AGAM</name>
<sequence>MRKYNVGKYVAAEDVVGPSTILFTILLSIQLVTVLTIYSPLAMPSDFMSFFRSLRRRASSLFTSNPNEKDPLTEEKLTFIHRDVPAEHGVHLLSEESLLPRPTGFAANVKIKSRSQPNMRRFAFKSTLSALSTAHTIDPTSTPKLVPLDPRSLTMRPKTNIKVGGKVDDRPSPPWLQPHARRSSLPHPEPASLSPASFTSAPTPTFSYTTTYTPSTVSFPLTPEAPNGLCFPFSDTNDLYATGDLVKSSSSELDLGDLAKRRGFRGARLFTAAGHLRTLSTALSPLSPYFTSSPALRRISSMVWKSPHTTAPDTSDSDPFMMHGESYYGPSAEAGPFADVYDFSTFEHPVLKKVKRSLRSNDDDSSKTKPRERGKVKSRVNVYVVSMYDADIASSSPSQSKKLGAKEIPKTGNVAYERDSTARPEFPKDYHNRTASRASVVIVPEAEELLDKEYLRSIARAFFTPEVSPRTSISSIFSERRQSKGLRPLVLPQQLALAQDSAGSMRSAIGGSPCLSEPRNESDIRRSLQARVREARSSNQARNRTSVLDDTVARYSWDESMELEVMRLV</sequence>
<keyword evidence="2" id="KW-0472">Membrane</keyword>
<gene>
    <name evidence="3" type="ORF">EW146_g8080</name>
</gene>
<feature type="region of interest" description="Disordered" evidence="1">
    <location>
        <begin position="357"/>
        <end position="376"/>
    </location>
</feature>
<keyword evidence="4" id="KW-1185">Reference proteome</keyword>
<feature type="transmembrane region" description="Helical" evidence="2">
    <location>
        <begin position="20"/>
        <end position="43"/>
    </location>
</feature>
<dbReference type="EMBL" id="SGPL01000520">
    <property type="protein sequence ID" value="THH11339.1"/>
    <property type="molecule type" value="Genomic_DNA"/>
</dbReference>
<keyword evidence="2" id="KW-1133">Transmembrane helix</keyword>